<reference evidence="8 9" key="4">
    <citation type="journal article" date="2011" name="BMC Genomics">
        <title>RNA-Seq improves annotation of protein-coding genes in the cucumber genome.</title>
        <authorList>
            <person name="Li Z."/>
            <person name="Zhang Z."/>
            <person name="Yan P."/>
            <person name="Huang S."/>
            <person name="Fei Z."/>
            <person name="Lin K."/>
        </authorList>
    </citation>
    <scope>NUCLEOTIDE SEQUENCE [LARGE SCALE GENOMIC DNA]</scope>
    <source>
        <strain evidence="9">cv. 9930</strain>
    </source>
</reference>
<dbReference type="Gramene" id="KGN64985">
    <property type="protein sequence ID" value="KGN64985"/>
    <property type="gene ID" value="Csa_1G171070"/>
</dbReference>
<dbReference type="FunFam" id="1.25.40.10:FF:000501">
    <property type="entry name" value="Putative pentatricopeptide repeat-containing protein mitochondrial"/>
    <property type="match status" value="1"/>
</dbReference>
<feature type="repeat" description="PPR" evidence="6">
    <location>
        <begin position="271"/>
        <end position="305"/>
    </location>
</feature>
<dbReference type="PROSITE" id="PS51375">
    <property type="entry name" value="PPR"/>
    <property type="match status" value="6"/>
</dbReference>
<evidence type="ECO:0000256" key="6">
    <source>
        <dbReference type="PROSITE-ProRule" id="PRU00708"/>
    </source>
</evidence>
<dbReference type="OrthoDB" id="185373at2759"/>
<dbReference type="OMA" id="DTHPRSE"/>
<evidence type="ECO:0000256" key="5">
    <source>
        <dbReference type="ARBA" id="ARBA00023128"/>
    </source>
</evidence>
<keyword evidence="4" id="KW-0809">Transit peptide</keyword>
<feature type="repeat" description="PPR" evidence="6">
    <location>
        <begin position="306"/>
        <end position="340"/>
    </location>
</feature>
<evidence type="ECO:0000256" key="2">
    <source>
        <dbReference type="ARBA" id="ARBA00006643"/>
    </source>
</evidence>
<feature type="domain" description="DYW" evidence="7">
    <location>
        <begin position="586"/>
        <end position="678"/>
    </location>
</feature>
<dbReference type="SUPFAM" id="SSF48452">
    <property type="entry name" value="TPR-like"/>
    <property type="match status" value="1"/>
</dbReference>
<feature type="repeat" description="PPR" evidence="6">
    <location>
        <begin position="139"/>
        <end position="169"/>
    </location>
</feature>
<keyword evidence="5" id="KW-0496">Mitochondrion</keyword>
<protein>
    <recommendedName>
        <fullName evidence="7">DYW domain-containing protein</fullName>
    </recommendedName>
</protein>
<reference evidence="8 9" key="1">
    <citation type="journal article" date="2009" name="Nat. Genet.">
        <title>The genome of the cucumber, Cucumis sativus L.</title>
        <authorList>
            <person name="Huang S."/>
            <person name="Li R."/>
            <person name="Zhang Z."/>
            <person name="Li L."/>
            <person name="Gu X."/>
            <person name="Fan W."/>
            <person name="Lucas W.J."/>
            <person name="Wang X."/>
            <person name="Xie B."/>
            <person name="Ni P."/>
            <person name="Ren Y."/>
            <person name="Zhu H."/>
            <person name="Li J."/>
            <person name="Lin K."/>
            <person name="Jin W."/>
            <person name="Fei Z."/>
            <person name="Li G."/>
            <person name="Staub J."/>
            <person name="Kilian A."/>
            <person name="van der Vossen E.A."/>
            <person name="Wu Y."/>
            <person name="Guo J."/>
            <person name="He J."/>
            <person name="Jia Z."/>
            <person name="Ren Y."/>
            <person name="Tian G."/>
            <person name="Lu Y."/>
            <person name="Ruan J."/>
            <person name="Qian W."/>
            <person name="Wang M."/>
            <person name="Huang Q."/>
            <person name="Li B."/>
            <person name="Xuan Z."/>
            <person name="Cao J."/>
            <person name="Asan"/>
            <person name="Wu Z."/>
            <person name="Zhang J."/>
            <person name="Cai Q."/>
            <person name="Bai Y."/>
            <person name="Zhao B."/>
            <person name="Han Y."/>
            <person name="Li Y."/>
            <person name="Li X."/>
            <person name="Wang S."/>
            <person name="Shi Q."/>
            <person name="Liu S."/>
            <person name="Cho W.K."/>
            <person name="Kim J.Y."/>
            <person name="Xu Y."/>
            <person name="Heller-Uszynska K."/>
            <person name="Miao H."/>
            <person name="Cheng Z."/>
            <person name="Zhang S."/>
            <person name="Wu J."/>
            <person name="Yang Y."/>
            <person name="Kang H."/>
            <person name="Li M."/>
            <person name="Liang H."/>
            <person name="Ren X."/>
            <person name="Shi Z."/>
            <person name="Wen M."/>
            <person name="Jian M."/>
            <person name="Yang H."/>
            <person name="Zhang G."/>
            <person name="Yang Z."/>
            <person name="Chen R."/>
            <person name="Liu S."/>
            <person name="Li J."/>
            <person name="Ma L."/>
            <person name="Liu H."/>
            <person name="Zhou Y."/>
            <person name="Zhao J."/>
            <person name="Fang X."/>
            <person name="Li G."/>
            <person name="Fang L."/>
            <person name="Li Y."/>
            <person name="Liu D."/>
            <person name="Zheng H."/>
            <person name="Zhang Y."/>
            <person name="Qin N."/>
            <person name="Li Z."/>
            <person name="Yang G."/>
            <person name="Yang S."/>
            <person name="Bolund L."/>
            <person name="Kristiansen K."/>
            <person name="Zheng H."/>
            <person name="Li S."/>
            <person name="Zhang X."/>
            <person name="Yang H."/>
            <person name="Wang J."/>
            <person name="Sun R."/>
            <person name="Zhang B."/>
            <person name="Jiang S."/>
            <person name="Wang J."/>
            <person name="Du Y."/>
            <person name="Li S."/>
        </authorList>
    </citation>
    <scope>NUCLEOTIDE SEQUENCE [LARGE SCALE GENOMIC DNA]</scope>
    <source>
        <strain evidence="9">cv. 9930</strain>
    </source>
</reference>
<dbReference type="GO" id="GO:0003723">
    <property type="term" value="F:RNA binding"/>
    <property type="evidence" value="ECO:0007669"/>
    <property type="project" value="InterPro"/>
</dbReference>
<proteinExistence type="inferred from homology"/>
<dbReference type="Pfam" id="PF01535">
    <property type="entry name" value="PPR"/>
    <property type="match status" value="3"/>
</dbReference>
<evidence type="ECO:0000313" key="9">
    <source>
        <dbReference type="Proteomes" id="UP000029981"/>
    </source>
</evidence>
<dbReference type="PANTHER" id="PTHR24015:SF548">
    <property type="entry name" value="OS08G0340900 PROTEIN"/>
    <property type="match status" value="1"/>
</dbReference>
<accession>A0A0A0LSV8</accession>
<feature type="repeat" description="PPR" evidence="6">
    <location>
        <begin position="170"/>
        <end position="204"/>
    </location>
</feature>
<name>A0A0A0LSV8_CUCSA</name>
<dbReference type="PANTHER" id="PTHR24015">
    <property type="entry name" value="OS07G0578800 PROTEIN-RELATED"/>
    <property type="match status" value="1"/>
</dbReference>
<dbReference type="GO" id="GO:0008270">
    <property type="term" value="F:zinc ion binding"/>
    <property type="evidence" value="ECO:0007669"/>
    <property type="project" value="InterPro"/>
</dbReference>
<dbReference type="Pfam" id="PF14432">
    <property type="entry name" value="DYW_deaminase"/>
    <property type="match status" value="1"/>
</dbReference>
<dbReference type="InterPro" id="IPR046960">
    <property type="entry name" value="PPR_At4g14850-like_plant"/>
</dbReference>
<sequence length="678" mass="76054">MVMFPHCYFNRCIGKYGRPLALSPSKLKTLSCFLFAAKYGTPCAFVESNTAESQDWDPCTAPFTGVLQDEDLLRTTHISSSGTSSNSTGLYVLDLINCGSLEPERTLYSKMLNKCTYLRKLKQGRAIHAHIQSSTFEDDLVLLNFILNMYAKCGSLEEAQDLFDKMPTKDMVSWTVLISGYSQSGQASEALALFPKMLHLGFQPNEFTLSSLLKASGTGPSDHHGRQLHAFSLKYGYDMNVHVGSSLLDMYARWAHMREAKVIFNSLAAKNVVSWNALIAGHARKGEGEHVMRLFLQMLRQGFEPTHFTYSSVFTACASSGSLEQGKWVHAHVIKSGGQPIAYIGNTLIDMYAKSGSIKDAKKVFRRLVKQDIVSWNSIISGYAQHGLGAEALQLFEQMLKAKVQPNEITFLSVLTACSHSGLLDEGQYYFELMKKHKIEAQVAHHVTVVDLLGRAGRLNEANKFIEEMPIKPTAAVWGALLGSCRMHKNMDLGVYAAEQIFELDPHDSGPHVLLSNIYASAGRLSDAAKVRKMMKESGVKKEPACSWVEIENEVHVFVANDDSHPMREEIQRMWEKISGKIKEIGYVPDTSHVLFFMNQQDRELKLQYHSEKLALAFAVLKTPPGLTIRIKKNIRICGDCHSAFKFASRVLGREIIVRDTNRFHHFLHGMCSCRDYW</sequence>
<dbReference type="KEGG" id="csv:101211979"/>
<comment type="similarity">
    <text evidence="2">Belongs to the PPR family. PCMP-H subfamily.</text>
</comment>
<dbReference type="Gene3D" id="1.25.40.10">
    <property type="entry name" value="Tetratricopeptide repeat domain"/>
    <property type="match status" value="3"/>
</dbReference>
<keyword evidence="9" id="KW-1185">Reference proteome</keyword>
<dbReference type="AlphaFoldDB" id="A0A0A0LSV8"/>
<evidence type="ECO:0000313" key="8">
    <source>
        <dbReference type="EMBL" id="KGN64985.1"/>
    </source>
</evidence>
<dbReference type="InterPro" id="IPR032867">
    <property type="entry name" value="DYW_dom"/>
</dbReference>
<feature type="repeat" description="PPR" evidence="6">
    <location>
        <begin position="407"/>
        <end position="441"/>
    </location>
</feature>
<dbReference type="EMBL" id="CM002922">
    <property type="protein sequence ID" value="KGN64985.1"/>
    <property type="molecule type" value="Genomic_DNA"/>
</dbReference>
<evidence type="ECO:0000256" key="3">
    <source>
        <dbReference type="ARBA" id="ARBA00022737"/>
    </source>
</evidence>
<evidence type="ECO:0000256" key="4">
    <source>
        <dbReference type="ARBA" id="ARBA00022946"/>
    </source>
</evidence>
<dbReference type="InterPro" id="IPR046848">
    <property type="entry name" value="E_motif"/>
</dbReference>
<dbReference type="Pfam" id="PF20431">
    <property type="entry name" value="E_motif"/>
    <property type="match status" value="1"/>
</dbReference>
<gene>
    <name evidence="8" type="ORF">Csa_1G171070</name>
</gene>
<feature type="repeat" description="PPR" evidence="6">
    <location>
        <begin position="372"/>
        <end position="406"/>
    </location>
</feature>
<dbReference type="InterPro" id="IPR002885">
    <property type="entry name" value="PPR_rpt"/>
</dbReference>
<dbReference type="Proteomes" id="UP000029981">
    <property type="component" value="Chromosome 1"/>
</dbReference>
<dbReference type="Pfam" id="PF13041">
    <property type="entry name" value="PPR_2"/>
    <property type="match status" value="3"/>
</dbReference>
<dbReference type="FunFam" id="1.25.40.10:FF:000196">
    <property type="entry name" value="Pentatricopeptide repeat-containing protein At4g14850"/>
    <property type="match status" value="1"/>
</dbReference>
<keyword evidence="3" id="KW-0677">Repeat</keyword>
<comment type="subcellular location">
    <subcellularLocation>
        <location evidence="1">Mitochondrion</location>
    </subcellularLocation>
</comment>
<dbReference type="InterPro" id="IPR011990">
    <property type="entry name" value="TPR-like_helical_dom_sf"/>
</dbReference>
<evidence type="ECO:0000259" key="7">
    <source>
        <dbReference type="Pfam" id="PF14432"/>
    </source>
</evidence>
<dbReference type="GO" id="GO:0005739">
    <property type="term" value="C:mitochondrion"/>
    <property type="evidence" value="ECO:0007669"/>
    <property type="project" value="UniProtKB-SubCell"/>
</dbReference>
<reference evidence="8 9" key="3">
    <citation type="journal article" date="2010" name="BMC Genomics">
        <title>Transcriptome sequencing and comparative analysis of cucumber flowers with different sex types.</title>
        <authorList>
            <person name="Guo S."/>
            <person name="Zheng Y."/>
            <person name="Joung J.G."/>
            <person name="Liu S."/>
            <person name="Zhang Z."/>
            <person name="Crasta O.R."/>
            <person name="Sobral B.W."/>
            <person name="Xu Y."/>
            <person name="Huang S."/>
            <person name="Fei Z."/>
        </authorList>
    </citation>
    <scope>NUCLEOTIDE SEQUENCE [LARGE SCALE GENOMIC DNA]</scope>
    <source>
        <strain evidence="9">cv. 9930</strain>
    </source>
</reference>
<organism evidence="8 9">
    <name type="scientific">Cucumis sativus</name>
    <name type="common">Cucumber</name>
    <dbReference type="NCBI Taxonomy" id="3659"/>
    <lineage>
        <taxon>Eukaryota</taxon>
        <taxon>Viridiplantae</taxon>
        <taxon>Streptophyta</taxon>
        <taxon>Embryophyta</taxon>
        <taxon>Tracheophyta</taxon>
        <taxon>Spermatophyta</taxon>
        <taxon>Magnoliopsida</taxon>
        <taxon>eudicotyledons</taxon>
        <taxon>Gunneridae</taxon>
        <taxon>Pentapetalae</taxon>
        <taxon>rosids</taxon>
        <taxon>fabids</taxon>
        <taxon>Cucurbitales</taxon>
        <taxon>Cucurbitaceae</taxon>
        <taxon>Benincaseae</taxon>
        <taxon>Cucumis</taxon>
    </lineage>
</organism>
<evidence type="ECO:0000256" key="1">
    <source>
        <dbReference type="ARBA" id="ARBA00004173"/>
    </source>
</evidence>
<reference evidence="8 9" key="2">
    <citation type="journal article" date="2009" name="PLoS ONE">
        <title>An integrated genetic and cytogenetic map of the cucumber genome.</title>
        <authorList>
            <person name="Ren Y."/>
            <person name="Zhang Z."/>
            <person name="Liu J."/>
            <person name="Staub J.E."/>
            <person name="Han Y."/>
            <person name="Cheng Z."/>
            <person name="Li X."/>
            <person name="Lu J."/>
            <person name="Miao H."/>
            <person name="Kang H."/>
            <person name="Xie B."/>
            <person name="Gu X."/>
            <person name="Wang X."/>
            <person name="Du Y."/>
            <person name="Jin W."/>
            <person name="Huang S."/>
        </authorList>
    </citation>
    <scope>NUCLEOTIDE SEQUENCE [LARGE SCALE GENOMIC DNA]</scope>
    <source>
        <strain evidence="9">cv. 9930</strain>
    </source>
</reference>
<dbReference type="FunFam" id="1.25.40.10:FF:000711">
    <property type="entry name" value="Tetratricopeptide repeat (TPR)-like superfamily protein"/>
    <property type="match status" value="1"/>
</dbReference>
<dbReference type="GO" id="GO:0009451">
    <property type="term" value="P:RNA modification"/>
    <property type="evidence" value="ECO:0000318"/>
    <property type="project" value="GO_Central"/>
</dbReference>
<dbReference type="eggNOG" id="KOG4197">
    <property type="taxonomic scope" value="Eukaryota"/>
</dbReference>
<dbReference type="NCBIfam" id="TIGR00756">
    <property type="entry name" value="PPR"/>
    <property type="match status" value="4"/>
</dbReference>